<evidence type="ECO:0000256" key="4">
    <source>
        <dbReference type="SAM" id="MobiDB-lite"/>
    </source>
</evidence>
<dbReference type="SUPFAM" id="SSF53223">
    <property type="entry name" value="Aminoacid dehydrogenase-like, N-terminal domain"/>
    <property type="match status" value="1"/>
</dbReference>
<dbReference type="PANTHER" id="PTHR11606:SF13">
    <property type="entry name" value="GLUTAMATE DEHYDROGENASE 1, MITOCHONDRIAL"/>
    <property type="match status" value="1"/>
</dbReference>
<evidence type="ECO:0000313" key="6">
    <source>
        <dbReference type="EMBL" id="MDF2261084.1"/>
    </source>
</evidence>
<dbReference type="InterPro" id="IPR006095">
    <property type="entry name" value="Glu/Leu/Phe/Val/Trp_DH"/>
</dbReference>
<dbReference type="EMBL" id="JARHTQ010000047">
    <property type="protein sequence ID" value="MDF2261084.1"/>
    <property type="molecule type" value="Genomic_DNA"/>
</dbReference>
<feature type="domain" description="Glutamate/phenylalanine/leucine/valine/L-tryptophan dehydrogenase C-terminal" evidence="5">
    <location>
        <begin position="166"/>
        <end position="414"/>
    </location>
</feature>
<organism evidence="6 7">
    <name type="scientific">Streptantibioticus ferralitis</name>
    <dbReference type="NCBI Taxonomy" id="236510"/>
    <lineage>
        <taxon>Bacteria</taxon>
        <taxon>Bacillati</taxon>
        <taxon>Actinomycetota</taxon>
        <taxon>Actinomycetes</taxon>
        <taxon>Kitasatosporales</taxon>
        <taxon>Streptomycetaceae</taxon>
        <taxon>Streptantibioticus</taxon>
    </lineage>
</organism>
<dbReference type="Pfam" id="PF00208">
    <property type="entry name" value="ELFV_dehydrog"/>
    <property type="match status" value="1"/>
</dbReference>
<dbReference type="InterPro" id="IPR036291">
    <property type="entry name" value="NAD(P)-bd_dom_sf"/>
</dbReference>
<evidence type="ECO:0000259" key="5">
    <source>
        <dbReference type="SMART" id="SM00839"/>
    </source>
</evidence>
<dbReference type="InterPro" id="IPR046346">
    <property type="entry name" value="Aminoacid_DH-like_N_sf"/>
</dbReference>
<dbReference type="RefSeq" id="WP_275822331.1">
    <property type="nucleotide sequence ID" value="NZ_BAAANM010000043.1"/>
</dbReference>
<dbReference type="PANTHER" id="PTHR11606">
    <property type="entry name" value="GLUTAMATE DEHYDROGENASE"/>
    <property type="match status" value="1"/>
</dbReference>
<gene>
    <name evidence="6" type="ORF">P2L57_36800</name>
</gene>
<dbReference type="InterPro" id="IPR006097">
    <property type="entry name" value="Glu/Leu/Phe/Val/Trp_DH_dimer"/>
</dbReference>
<evidence type="ECO:0000313" key="7">
    <source>
        <dbReference type="Proteomes" id="UP001220022"/>
    </source>
</evidence>
<name>A0ABT5ZBC4_9ACTN</name>
<dbReference type="PRINTS" id="PR00082">
    <property type="entry name" value="GLFDHDRGNASE"/>
</dbReference>
<feature type="region of interest" description="Disordered" evidence="4">
    <location>
        <begin position="401"/>
        <end position="421"/>
    </location>
</feature>
<reference evidence="6 7" key="1">
    <citation type="submission" date="2023-03" db="EMBL/GenBank/DDBJ databases">
        <title>Draft genome sequence of type strain Streptomyces ferralitis JCM 14344.</title>
        <authorList>
            <person name="Klaysubun C."/>
            <person name="Duangmal K."/>
        </authorList>
    </citation>
    <scope>NUCLEOTIDE SEQUENCE [LARGE SCALE GENOMIC DNA]</scope>
    <source>
        <strain evidence="6 7">JCM 14344</strain>
    </source>
</reference>
<comment type="caution">
    <text evidence="6">The sequence shown here is derived from an EMBL/GenBank/DDBJ whole genome shotgun (WGS) entry which is preliminary data.</text>
</comment>
<evidence type="ECO:0000256" key="1">
    <source>
        <dbReference type="ARBA" id="ARBA00006382"/>
    </source>
</evidence>
<dbReference type="SUPFAM" id="SSF51735">
    <property type="entry name" value="NAD(P)-binding Rossmann-fold domains"/>
    <property type="match status" value="1"/>
</dbReference>
<dbReference type="Pfam" id="PF02812">
    <property type="entry name" value="ELFV_dehydrog_N"/>
    <property type="match status" value="1"/>
</dbReference>
<protein>
    <submittedName>
        <fullName evidence="6">Glu/Leu/Phe/Val dehydrogenase dimerization domain-containing protein</fullName>
    </submittedName>
</protein>
<keyword evidence="2 3" id="KW-0560">Oxidoreductase</keyword>
<proteinExistence type="inferred from homology"/>
<dbReference type="InterPro" id="IPR006096">
    <property type="entry name" value="Glu/Leu/Phe/Val/Trp_DH_C"/>
</dbReference>
<dbReference type="Gene3D" id="3.40.50.720">
    <property type="entry name" value="NAD(P)-binding Rossmann-like Domain"/>
    <property type="match status" value="1"/>
</dbReference>
<comment type="similarity">
    <text evidence="1 3">Belongs to the Glu/Leu/Phe/Val dehydrogenases family.</text>
</comment>
<dbReference type="SMART" id="SM00839">
    <property type="entry name" value="ELFV_dehydrog"/>
    <property type="match status" value="1"/>
</dbReference>
<accession>A0ABT5ZBC4</accession>
<keyword evidence="7" id="KW-1185">Reference proteome</keyword>
<dbReference type="Gene3D" id="3.40.50.10860">
    <property type="entry name" value="Leucine Dehydrogenase, chain A, domain 1"/>
    <property type="match status" value="1"/>
</dbReference>
<dbReference type="Proteomes" id="UP001220022">
    <property type="component" value="Unassembled WGS sequence"/>
</dbReference>
<evidence type="ECO:0000256" key="2">
    <source>
        <dbReference type="ARBA" id="ARBA00023002"/>
    </source>
</evidence>
<sequence length="421" mass="44249">MQPEDRVRSRCQPAAMYQLPGDNLAHGRIMAPLLAAAFQDSTTDLTAYVITDSLVGGKAMGGLRMTPGVTPRTLEVLARQMTLKLALHRLPIGGAKGGIVCGLPRGRERDEVLAAFGRAARPLLHGGIYLGLDQGIDLRDRDLIFSSAEYEVPLPGGACSWAELWDHCASVTGFGVAEAVEATKAPSAGERRRIAVHGFGTVGRGTAAHLSERGHLIVAVADQLGTISHPQGLPMAETAAATDSTGVVDRTRLPAGVRCVDDPTAVFSAEADVLVLAAVAEAVHEKNVDLIRAGLVVEGANGPCTEPALAALASRGVEVVPGIVANAGGAIATGLVRTEWLSRHTSAPDAHPGQQRRTPDAKSLAEHLHAEVAHRIRAAYHRVAEHAAATRITAHQAAERLAEESAATIHHERNDSRGERT</sequence>
<evidence type="ECO:0000256" key="3">
    <source>
        <dbReference type="RuleBase" id="RU004417"/>
    </source>
</evidence>